<gene>
    <name evidence="1" type="ORF">PMKS-001799</name>
</gene>
<name>A0A1Q2YFP0_9ASCO</name>
<reference evidence="1 2" key="1">
    <citation type="submission" date="2016-08" db="EMBL/GenBank/DDBJ databases">
        <title>Whole genome shotgun sequence of Pichia membranifaciens KS47-1.</title>
        <authorList>
            <person name="Konishi M."/>
            <person name="Ishida M."/>
            <person name="Arakawa T."/>
            <person name="Kato Y."/>
            <person name="Horiuchi J."/>
        </authorList>
    </citation>
    <scope>NUCLEOTIDE SEQUENCE [LARGE SCALE GENOMIC DNA]</scope>
    <source>
        <strain evidence="1 2">KS47-1</strain>
    </source>
</reference>
<accession>A0A1Q2YFP0</accession>
<evidence type="ECO:0000313" key="2">
    <source>
        <dbReference type="Proteomes" id="UP000186136"/>
    </source>
</evidence>
<proteinExistence type="predicted"/>
<comment type="caution">
    <text evidence="1">The sequence shown here is derived from an EMBL/GenBank/DDBJ whole genome shotgun (WGS) entry which is preliminary data.</text>
</comment>
<dbReference type="Proteomes" id="UP000186136">
    <property type="component" value="Unassembled WGS sequence"/>
</dbReference>
<protein>
    <submittedName>
        <fullName evidence="1">Uncharacterized protein</fullName>
    </submittedName>
</protein>
<sequence length="128" mass="13364">MQSSDNTEHAQGGTPAFTAQAILNILQQISISPPDSSGGAGITIPTTATRAVVAIASIEIPFYQKVEHVFGLELDCVELEVVAARVCRPGMEMPPGAQERAPLHFLPLGDHGEASGGSWTGRRAGVCV</sequence>
<organism evidence="1 2">
    <name type="scientific">Pichia membranifaciens</name>
    <dbReference type="NCBI Taxonomy" id="4926"/>
    <lineage>
        <taxon>Eukaryota</taxon>
        <taxon>Fungi</taxon>
        <taxon>Dikarya</taxon>
        <taxon>Ascomycota</taxon>
        <taxon>Saccharomycotina</taxon>
        <taxon>Pichiomycetes</taxon>
        <taxon>Pichiales</taxon>
        <taxon>Pichiaceae</taxon>
        <taxon>Pichia</taxon>
    </lineage>
</organism>
<dbReference type="EMBL" id="BDGI01000066">
    <property type="protein sequence ID" value="GAV28328.1"/>
    <property type="molecule type" value="Genomic_DNA"/>
</dbReference>
<evidence type="ECO:0000313" key="1">
    <source>
        <dbReference type="EMBL" id="GAV28328.1"/>
    </source>
</evidence>
<keyword evidence="2" id="KW-1185">Reference proteome</keyword>
<dbReference type="AlphaFoldDB" id="A0A1Q2YFP0"/>